<evidence type="ECO:0000313" key="3">
    <source>
        <dbReference type="Proteomes" id="UP000319103"/>
    </source>
</evidence>
<comment type="caution">
    <text evidence="2">The sequence shown here is derived from an EMBL/GenBank/DDBJ whole genome shotgun (WGS) entry which is preliminary data.</text>
</comment>
<dbReference type="EMBL" id="VIGB01000003">
    <property type="protein sequence ID" value="TQF01248.1"/>
    <property type="molecule type" value="Genomic_DNA"/>
</dbReference>
<reference evidence="2 3" key="1">
    <citation type="submission" date="2019-06" db="EMBL/GenBank/DDBJ databases">
        <title>Description of Kitasatospora acidophila sp. nov. isolated from pine grove soil, and reclassification of Streptomyces novaecaesareae to Kitasatospora novaeceasareae comb. nov.</title>
        <authorList>
            <person name="Kim M.J."/>
        </authorList>
    </citation>
    <scope>NUCLEOTIDE SEQUENCE [LARGE SCALE GENOMIC DNA]</scope>
    <source>
        <strain evidence="2 3">MMS16-CNU292</strain>
    </source>
</reference>
<name>A0A540VWX3_9ACTN</name>
<dbReference type="RefSeq" id="WP_141631982.1">
    <property type="nucleotide sequence ID" value="NZ_VIGB01000003.1"/>
</dbReference>
<dbReference type="Proteomes" id="UP000319103">
    <property type="component" value="Unassembled WGS sequence"/>
</dbReference>
<gene>
    <name evidence="2" type="ORF">E6W39_02105</name>
</gene>
<protein>
    <submittedName>
        <fullName evidence="2">Uncharacterized protein</fullName>
    </submittedName>
</protein>
<sequence>MSGWQAPNSLGMGPLGSAPFASSEPNGTIDVFWKGSGAGSGDIWHTFWNGGQVWAPPGDLGGNIAAN</sequence>
<proteinExistence type="predicted"/>
<evidence type="ECO:0000256" key="1">
    <source>
        <dbReference type="SAM" id="MobiDB-lite"/>
    </source>
</evidence>
<accession>A0A540VWX3</accession>
<organism evidence="2 3">
    <name type="scientific">Kitasatospora acidiphila</name>
    <dbReference type="NCBI Taxonomy" id="2567942"/>
    <lineage>
        <taxon>Bacteria</taxon>
        <taxon>Bacillati</taxon>
        <taxon>Actinomycetota</taxon>
        <taxon>Actinomycetes</taxon>
        <taxon>Kitasatosporales</taxon>
        <taxon>Streptomycetaceae</taxon>
        <taxon>Kitasatospora</taxon>
    </lineage>
</organism>
<dbReference type="OrthoDB" id="5289073at2"/>
<keyword evidence="3" id="KW-1185">Reference proteome</keyword>
<evidence type="ECO:0000313" key="2">
    <source>
        <dbReference type="EMBL" id="TQF01248.1"/>
    </source>
</evidence>
<feature type="region of interest" description="Disordered" evidence="1">
    <location>
        <begin position="1"/>
        <end position="21"/>
    </location>
</feature>
<dbReference type="SUPFAM" id="SSF89372">
    <property type="entry name" value="Fucose-specific lectin"/>
    <property type="match status" value="1"/>
</dbReference>
<dbReference type="AlphaFoldDB" id="A0A540VWX3"/>